<dbReference type="GeneID" id="96623420"/>
<keyword evidence="6 11" id="KW-0378">Hydrolase</keyword>
<sequence length="367" mass="40630">MNFSPLGATPLSGTTMRRFDELRNRDDFLSHLVEAVAGKTPDAAIYPWSETPVVIAVQGECILMQRNAAGRVVPQELQLEQLNLEALRTHVTDQPSTSSLIYSGELVVDTLDSARPVLAIIGDHESLLSHECWTELKDAQRASSLADIENTPALVHLRTFAPLSFDVLAENRVERAWGDILSATIALNNWHQRASFDPATGQPTRIIKSGWARVTPEGREIFPRTDPAVITVVSATFDGEERILLGNAQAWGKNRFSTFAGFVEVGESLENTVERELFEEAGVRVEAMQYMGSQPWPFPRSLMLGYSAVAANPHEVQADGEEIAEIRWFTRDELRTACASGEISVPQRSSISRKLIEHWVGCPLPVE</sequence>
<keyword evidence="5" id="KW-0479">Metal-binding</keyword>
<dbReference type="GO" id="GO:0019677">
    <property type="term" value="P:NAD+ catabolic process"/>
    <property type="evidence" value="ECO:0007669"/>
    <property type="project" value="TreeGrafter"/>
</dbReference>
<name>A0A7H2BFM1_9MICC</name>
<evidence type="ECO:0000256" key="7">
    <source>
        <dbReference type="ARBA" id="ARBA00022842"/>
    </source>
</evidence>
<dbReference type="Proteomes" id="UP000516404">
    <property type="component" value="Chromosome"/>
</dbReference>
<evidence type="ECO:0000256" key="3">
    <source>
        <dbReference type="ARBA" id="ARBA00009595"/>
    </source>
</evidence>
<dbReference type="PROSITE" id="PS00893">
    <property type="entry name" value="NUDIX_BOX"/>
    <property type="match status" value="1"/>
</dbReference>
<keyword evidence="8" id="KW-0520">NAD</keyword>
<feature type="domain" description="Nudix hydrolase" evidence="10">
    <location>
        <begin position="223"/>
        <end position="351"/>
    </location>
</feature>
<dbReference type="InterPro" id="IPR015797">
    <property type="entry name" value="NUDIX_hydrolase-like_dom_sf"/>
</dbReference>
<dbReference type="EC" id="3.6.1.22" evidence="4"/>
<keyword evidence="12" id="KW-1185">Reference proteome</keyword>
<dbReference type="GO" id="GO:0006742">
    <property type="term" value="P:NADP+ catabolic process"/>
    <property type="evidence" value="ECO:0007669"/>
    <property type="project" value="TreeGrafter"/>
</dbReference>
<organism evidence="11 12">
    <name type="scientific">Rothia terrae</name>
    <dbReference type="NCBI Taxonomy" id="396015"/>
    <lineage>
        <taxon>Bacteria</taxon>
        <taxon>Bacillati</taxon>
        <taxon>Actinomycetota</taxon>
        <taxon>Actinomycetes</taxon>
        <taxon>Micrococcales</taxon>
        <taxon>Micrococcaceae</taxon>
        <taxon>Rothia</taxon>
    </lineage>
</organism>
<dbReference type="GO" id="GO:0035529">
    <property type="term" value="F:NADH pyrophosphatase activity"/>
    <property type="evidence" value="ECO:0007669"/>
    <property type="project" value="TreeGrafter"/>
</dbReference>
<evidence type="ECO:0000313" key="12">
    <source>
        <dbReference type="Proteomes" id="UP000516404"/>
    </source>
</evidence>
<dbReference type="Pfam" id="PF00293">
    <property type="entry name" value="NUDIX"/>
    <property type="match status" value="1"/>
</dbReference>
<dbReference type="GO" id="GO:0005829">
    <property type="term" value="C:cytosol"/>
    <property type="evidence" value="ECO:0007669"/>
    <property type="project" value="TreeGrafter"/>
</dbReference>
<dbReference type="CDD" id="cd03429">
    <property type="entry name" value="NUDIX_NADH_pyrophosphatase_Nudt13"/>
    <property type="match status" value="1"/>
</dbReference>
<reference evidence="11 12" key="1">
    <citation type="submission" date="2020-09" db="EMBL/GenBank/DDBJ databases">
        <title>Investigation of environmental microbes.</title>
        <authorList>
            <person name="Ou Y."/>
            <person name="Kang Q."/>
        </authorList>
    </citation>
    <scope>NUCLEOTIDE SEQUENCE [LARGE SCALE GENOMIC DNA]</scope>
    <source>
        <strain evidence="11 12">KJZ-14</strain>
    </source>
</reference>
<dbReference type="AlphaFoldDB" id="A0A7H2BFM1"/>
<dbReference type="GO" id="GO:0046872">
    <property type="term" value="F:metal ion binding"/>
    <property type="evidence" value="ECO:0007669"/>
    <property type="project" value="UniProtKB-KW"/>
</dbReference>
<evidence type="ECO:0000256" key="9">
    <source>
        <dbReference type="ARBA" id="ARBA00023679"/>
    </source>
</evidence>
<comment type="cofactor">
    <cofactor evidence="1">
        <name>Mg(2+)</name>
        <dbReference type="ChEBI" id="CHEBI:18420"/>
    </cofactor>
</comment>
<dbReference type="Gene3D" id="3.90.79.10">
    <property type="entry name" value="Nucleoside Triphosphate Pyrophosphohydrolase"/>
    <property type="match status" value="1"/>
</dbReference>
<proteinExistence type="inferred from homology"/>
<evidence type="ECO:0000256" key="6">
    <source>
        <dbReference type="ARBA" id="ARBA00022801"/>
    </source>
</evidence>
<comment type="catalytic activity">
    <reaction evidence="9">
        <text>a 5'-end NAD(+)-phospho-ribonucleoside in mRNA + H2O = a 5'-end phospho-adenosine-phospho-ribonucleoside in mRNA + beta-nicotinamide D-ribonucleotide + 2 H(+)</text>
        <dbReference type="Rhea" id="RHEA:60876"/>
        <dbReference type="Rhea" id="RHEA-COMP:15698"/>
        <dbReference type="Rhea" id="RHEA-COMP:15719"/>
        <dbReference type="ChEBI" id="CHEBI:14649"/>
        <dbReference type="ChEBI" id="CHEBI:15377"/>
        <dbReference type="ChEBI" id="CHEBI:15378"/>
        <dbReference type="ChEBI" id="CHEBI:144029"/>
        <dbReference type="ChEBI" id="CHEBI:144051"/>
    </reaction>
    <physiologicalReaction direction="left-to-right" evidence="9">
        <dbReference type="Rhea" id="RHEA:60877"/>
    </physiologicalReaction>
</comment>
<dbReference type="EMBL" id="CP061539">
    <property type="protein sequence ID" value="QNV38467.1"/>
    <property type="molecule type" value="Genomic_DNA"/>
</dbReference>
<comment type="similarity">
    <text evidence="3">Belongs to the Nudix hydrolase family. NudC subfamily.</text>
</comment>
<dbReference type="PANTHER" id="PTHR42904:SF6">
    <property type="entry name" value="NAD-CAPPED RNA HYDROLASE NUDT12"/>
    <property type="match status" value="1"/>
</dbReference>
<evidence type="ECO:0000256" key="1">
    <source>
        <dbReference type="ARBA" id="ARBA00001946"/>
    </source>
</evidence>
<gene>
    <name evidence="11" type="primary">nudC</name>
    <name evidence="11" type="ORF">IDM49_04170</name>
</gene>
<dbReference type="NCBIfam" id="NF001299">
    <property type="entry name" value="PRK00241.1"/>
    <property type="match status" value="1"/>
</dbReference>
<evidence type="ECO:0000256" key="8">
    <source>
        <dbReference type="ARBA" id="ARBA00023027"/>
    </source>
</evidence>
<evidence type="ECO:0000259" key="10">
    <source>
        <dbReference type="PROSITE" id="PS51462"/>
    </source>
</evidence>
<dbReference type="PROSITE" id="PS51462">
    <property type="entry name" value="NUDIX"/>
    <property type="match status" value="1"/>
</dbReference>
<protein>
    <recommendedName>
        <fullName evidence="4">NAD(+) diphosphatase</fullName>
        <ecNumber evidence="4">3.6.1.22</ecNumber>
    </recommendedName>
</protein>
<evidence type="ECO:0000256" key="5">
    <source>
        <dbReference type="ARBA" id="ARBA00022723"/>
    </source>
</evidence>
<comment type="cofactor">
    <cofactor evidence="2">
        <name>Zn(2+)</name>
        <dbReference type="ChEBI" id="CHEBI:29105"/>
    </cofactor>
</comment>
<dbReference type="InterPro" id="IPR049734">
    <property type="entry name" value="NudC-like_C"/>
</dbReference>
<dbReference type="KEGG" id="rter:IDM49_04170"/>
<accession>A0A7H2BFM1</accession>
<evidence type="ECO:0000313" key="11">
    <source>
        <dbReference type="EMBL" id="QNV38467.1"/>
    </source>
</evidence>
<dbReference type="RefSeq" id="WP_190725125.1">
    <property type="nucleotide sequence ID" value="NZ_CP061539.1"/>
</dbReference>
<dbReference type="InterPro" id="IPR050241">
    <property type="entry name" value="NAD-cap_RNA_hydrolase_NudC"/>
</dbReference>
<evidence type="ECO:0000256" key="4">
    <source>
        <dbReference type="ARBA" id="ARBA00012381"/>
    </source>
</evidence>
<dbReference type="SUPFAM" id="SSF55811">
    <property type="entry name" value="Nudix"/>
    <property type="match status" value="1"/>
</dbReference>
<dbReference type="InterPro" id="IPR020084">
    <property type="entry name" value="NUDIX_hydrolase_CS"/>
</dbReference>
<dbReference type="InterPro" id="IPR000086">
    <property type="entry name" value="NUDIX_hydrolase_dom"/>
</dbReference>
<keyword evidence="7" id="KW-0460">Magnesium</keyword>
<evidence type="ECO:0000256" key="2">
    <source>
        <dbReference type="ARBA" id="ARBA00001947"/>
    </source>
</evidence>
<dbReference type="PANTHER" id="PTHR42904">
    <property type="entry name" value="NUDIX HYDROLASE, NUDC SUBFAMILY"/>
    <property type="match status" value="1"/>
</dbReference>